<feature type="domain" description="Tripartite ATP-independent periplasmic transporters DctQ component" evidence="10">
    <location>
        <begin position="29"/>
        <end position="159"/>
    </location>
</feature>
<organism evidence="11 12">
    <name type="scientific">Parazoarcus communis SWub3 = DSM 12120</name>
    <dbReference type="NCBI Taxonomy" id="1121029"/>
    <lineage>
        <taxon>Bacteria</taxon>
        <taxon>Pseudomonadati</taxon>
        <taxon>Pseudomonadota</taxon>
        <taxon>Betaproteobacteria</taxon>
        <taxon>Rhodocyclales</taxon>
        <taxon>Zoogloeaceae</taxon>
        <taxon>Parazoarcus</taxon>
    </lineage>
</organism>
<dbReference type="OrthoDB" id="9815614at2"/>
<keyword evidence="6 9" id="KW-1133">Transmembrane helix</keyword>
<gene>
    <name evidence="11" type="ORF">DNK49_20480</name>
</gene>
<dbReference type="InterPro" id="IPR055348">
    <property type="entry name" value="DctQ"/>
</dbReference>
<feature type="transmembrane region" description="Helical" evidence="9">
    <location>
        <begin position="133"/>
        <end position="156"/>
    </location>
</feature>
<dbReference type="GO" id="GO:0022857">
    <property type="term" value="F:transmembrane transporter activity"/>
    <property type="evidence" value="ECO:0007669"/>
    <property type="project" value="UniProtKB-UniRule"/>
</dbReference>
<dbReference type="GO" id="GO:0015740">
    <property type="term" value="P:C4-dicarboxylate transport"/>
    <property type="evidence" value="ECO:0007669"/>
    <property type="project" value="TreeGrafter"/>
</dbReference>
<dbReference type="RefSeq" id="WP_110529208.1">
    <property type="nucleotide sequence ID" value="NZ_QKOE01000024.1"/>
</dbReference>
<dbReference type="PANTHER" id="PTHR35011:SF5">
    <property type="entry name" value="SIALIC ACID TRAP TRANSPORTER SMALL PERMEASE PROTEIN SIAQ"/>
    <property type="match status" value="1"/>
</dbReference>
<feature type="transmembrane region" description="Helical" evidence="9">
    <location>
        <begin position="55"/>
        <end position="72"/>
    </location>
</feature>
<dbReference type="InterPro" id="IPR007387">
    <property type="entry name" value="TRAP_DctQ"/>
</dbReference>
<proteinExistence type="inferred from homology"/>
<dbReference type="GO" id="GO:0005886">
    <property type="term" value="C:plasma membrane"/>
    <property type="evidence" value="ECO:0007669"/>
    <property type="project" value="UniProtKB-SubCell"/>
</dbReference>
<keyword evidence="4 9" id="KW-0997">Cell inner membrane</keyword>
<evidence type="ECO:0000256" key="2">
    <source>
        <dbReference type="ARBA" id="ARBA00022448"/>
    </source>
</evidence>
<evidence type="ECO:0000256" key="8">
    <source>
        <dbReference type="ARBA" id="ARBA00038436"/>
    </source>
</evidence>
<name>A0A323UPT0_9RHOO</name>
<dbReference type="PANTHER" id="PTHR35011">
    <property type="entry name" value="2,3-DIKETO-L-GULONATE TRAP TRANSPORTER SMALL PERMEASE PROTEIN YIAM"/>
    <property type="match status" value="1"/>
</dbReference>
<comment type="subunit">
    <text evidence="9">The complex comprises the extracytoplasmic solute receptor protein and the two transmembrane proteins.</text>
</comment>
<keyword evidence="12" id="KW-1185">Reference proteome</keyword>
<protein>
    <recommendedName>
        <fullName evidence="9">TRAP transporter small permease protein</fullName>
    </recommendedName>
</protein>
<dbReference type="AlphaFoldDB" id="A0A323UPT0"/>
<comment type="caution">
    <text evidence="11">The sequence shown here is derived from an EMBL/GenBank/DDBJ whole genome shotgun (WGS) entry which is preliminary data.</text>
</comment>
<reference evidence="11 12" key="1">
    <citation type="submission" date="2018-06" db="EMBL/GenBank/DDBJ databases">
        <title>Azoarcus communis strain SWub3 genome.</title>
        <authorList>
            <person name="Zorraquino Salvo V."/>
            <person name="Toubiana D."/>
            <person name="Blumwald E."/>
        </authorList>
    </citation>
    <scope>NUCLEOTIDE SEQUENCE [LARGE SCALE GENOMIC DNA]</scope>
    <source>
        <strain evidence="11 12">SWub3</strain>
    </source>
</reference>
<keyword evidence="7 9" id="KW-0472">Membrane</keyword>
<evidence type="ECO:0000256" key="5">
    <source>
        <dbReference type="ARBA" id="ARBA00022692"/>
    </source>
</evidence>
<feature type="transmembrane region" description="Helical" evidence="9">
    <location>
        <begin position="92"/>
        <end position="113"/>
    </location>
</feature>
<dbReference type="Proteomes" id="UP000248259">
    <property type="component" value="Unassembled WGS sequence"/>
</dbReference>
<evidence type="ECO:0000256" key="3">
    <source>
        <dbReference type="ARBA" id="ARBA00022475"/>
    </source>
</evidence>
<evidence type="ECO:0000256" key="1">
    <source>
        <dbReference type="ARBA" id="ARBA00004429"/>
    </source>
</evidence>
<comment type="subcellular location">
    <subcellularLocation>
        <location evidence="1 9">Cell inner membrane</location>
        <topology evidence="1 9">Multi-pass membrane protein</topology>
    </subcellularLocation>
</comment>
<evidence type="ECO:0000313" key="12">
    <source>
        <dbReference type="Proteomes" id="UP000248259"/>
    </source>
</evidence>
<comment type="function">
    <text evidence="9">Part of the tripartite ATP-independent periplasmic (TRAP) transport system.</text>
</comment>
<evidence type="ECO:0000259" key="10">
    <source>
        <dbReference type="Pfam" id="PF04290"/>
    </source>
</evidence>
<evidence type="ECO:0000256" key="7">
    <source>
        <dbReference type="ARBA" id="ARBA00023136"/>
    </source>
</evidence>
<evidence type="ECO:0000313" key="11">
    <source>
        <dbReference type="EMBL" id="PZA14675.1"/>
    </source>
</evidence>
<dbReference type="EMBL" id="QKOE01000024">
    <property type="protein sequence ID" value="PZA14675.1"/>
    <property type="molecule type" value="Genomic_DNA"/>
</dbReference>
<keyword evidence="2 9" id="KW-0813">Transport</keyword>
<keyword evidence="3" id="KW-1003">Cell membrane</keyword>
<feature type="transmembrane region" description="Helical" evidence="9">
    <location>
        <begin position="20"/>
        <end position="43"/>
    </location>
</feature>
<evidence type="ECO:0000256" key="4">
    <source>
        <dbReference type="ARBA" id="ARBA00022519"/>
    </source>
</evidence>
<sequence length="167" mass="18795">MFIYRLIQHADGWLAGAERWFAIALTATMTGIMMTQVVLRYFFSAPLFWAEEISVQLLVFITLIGLSLLVRAGQLVSIDFLRSALSEKGRHILAVVIGLGFLALLTFIAKLGWEWVIRPDVQLELSATTRLPRWYNYTLLPGAMLAMAFHQFAAVLRHLHALKGAHA</sequence>
<keyword evidence="5 9" id="KW-0812">Transmembrane</keyword>
<dbReference type="Pfam" id="PF04290">
    <property type="entry name" value="DctQ"/>
    <property type="match status" value="1"/>
</dbReference>
<evidence type="ECO:0000256" key="6">
    <source>
        <dbReference type="ARBA" id="ARBA00022989"/>
    </source>
</evidence>
<evidence type="ECO:0000256" key="9">
    <source>
        <dbReference type="RuleBase" id="RU369079"/>
    </source>
</evidence>
<comment type="similarity">
    <text evidence="8 9">Belongs to the TRAP transporter small permease family.</text>
</comment>
<accession>A0A323UPT0</accession>